<name>A0A1Y3PF16_9BACI</name>
<dbReference type="Gene3D" id="2.30.30.40">
    <property type="entry name" value="SH3 Domains"/>
    <property type="match status" value="1"/>
</dbReference>
<dbReference type="Pfam" id="PF01584">
    <property type="entry name" value="CheW"/>
    <property type="match status" value="1"/>
</dbReference>
<dbReference type="GO" id="GO:0006935">
    <property type="term" value="P:chemotaxis"/>
    <property type="evidence" value="ECO:0007669"/>
    <property type="project" value="InterPro"/>
</dbReference>
<reference evidence="3" key="1">
    <citation type="submission" date="2016-06" db="EMBL/GenBank/DDBJ databases">
        <authorList>
            <person name="Nascimento L."/>
            <person name="Pereira R.V."/>
            <person name="Martins L.F."/>
            <person name="Quaggio R.B."/>
            <person name="Silva A.M."/>
            <person name="Setubal J.C."/>
        </authorList>
    </citation>
    <scope>NUCLEOTIDE SEQUENCE [LARGE SCALE GENOMIC DNA]</scope>
</reference>
<sequence length="154" mass="17219">MEIIQVLTCRLGKEVFALAIRHVQEIQRLATITPLPLSAPYIKGVVPLREKLIPVIDLYVRFGWESMAFTEHHRMVVVDSGETRYGIIVDETQDIVECTCTREETIPDGLSIPPVFVDAICTYQEQKIPLLSPLQIIGKPSSVSHGPAQKIQNA</sequence>
<dbReference type="GO" id="GO:0005829">
    <property type="term" value="C:cytosol"/>
    <property type="evidence" value="ECO:0007669"/>
    <property type="project" value="TreeGrafter"/>
</dbReference>
<dbReference type="PANTHER" id="PTHR22617">
    <property type="entry name" value="CHEMOTAXIS SENSOR HISTIDINE KINASE-RELATED"/>
    <property type="match status" value="1"/>
</dbReference>
<dbReference type="Proteomes" id="UP000196475">
    <property type="component" value="Unassembled WGS sequence"/>
</dbReference>
<evidence type="ECO:0000259" key="1">
    <source>
        <dbReference type="PROSITE" id="PS50851"/>
    </source>
</evidence>
<dbReference type="EMBL" id="LZRT01000097">
    <property type="protein sequence ID" value="OUM85744.1"/>
    <property type="molecule type" value="Genomic_DNA"/>
</dbReference>
<evidence type="ECO:0000313" key="2">
    <source>
        <dbReference type="EMBL" id="OUM85744.1"/>
    </source>
</evidence>
<organism evidence="2 3">
    <name type="scientific">Bacillus thermozeamaize</name>
    <dbReference type="NCBI Taxonomy" id="230954"/>
    <lineage>
        <taxon>Bacteria</taxon>
        <taxon>Bacillati</taxon>
        <taxon>Bacillota</taxon>
        <taxon>Bacilli</taxon>
        <taxon>Bacillales</taxon>
        <taxon>Bacillaceae</taxon>
        <taxon>Bacillus</taxon>
    </lineage>
</organism>
<dbReference type="SMART" id="SM00260">
    <property type="entry name" value="CheW"/>
    <property type="match status" value="1"/>
</dbReference>
<protein>
    <recommendedName>
        <fullName evidence="1">CheW-like domain-containing protein</fullName>
    </recommendedName>
</protein>
<dbReference type="InterPro" id="IPR036061">
    <property type="entry name" value="CheW-like_dom_sf"/>
</dbReference>
<dbReference type="InterPro" id="IPR002545">
    <property type="entry name" value="CheW-lke_dom"/>
</dbReference>
<feature type="domain" description="CheW-like" evidence="1">
    <location>
        <begin position="3"/>
        <end position="142"/>
    </location>
</feature>
<dbReference type="PANTHER" id="PTHR22617:SF23">
    <property type="entry name" value="CHEMOTAXIS PROTEIN CHEW"/>
    <property type="match status" value="1"/>
</dbReference>
<accession>A0A1Y3PF16</accession>
<dbReference type="SUPFAM" id="SSF50341">
    <property type="entry name" value="CheW-like"/>
    <property type="match status" value="1"/>
</dbReference>
<dbReference type="GO" id="GO:0007165">
    <property type="term" value="P:signal transduction"/>
    <property type="evidence" value="ECO:0007669"/>
    <property type="project" value="InterPro"/>
</dbReference>
<comment type="caution">
    <text evidence="2">The sequence shown here is derived from an EMBL/GenBank/DDBJ whole genome shotgun (WGS) entry which is preliminary data.</text>
</comment>
<dbReference type="AlphaFoldDB" id="A0A1Y3PF16"/>
<dbReference type="PROSITE" id="PS50851">
    <property type="entry name" value="CHEW"/>
    <property type="match status" value="1"/>
</dbReference>
<proteinExistence type="predicted"/>
<gene>
    <name evidence="2" type="ORF">BAA01_06310</name>
</gene>
<dbReference type="InterPro" id="IPR039315">
    <property type="entry name" value="CheW"/>
</dbReference>
<evidence type="ECO:0000313" key="3">
    <source>
        <dbReference type="Proteomes" id="UP000196475"/>
    </source>
</evidence>
<dbReference type="Gene3D" id="2.40.50.180">
    <property type="entry name" value="CheA-289, Domain 4"/>
    <property type="match status" value="1"/>
</dbReference>